<dbReference type="Proteomes" id="UP000246058">
    <property type="component" value="Chromosome"/>
</dbReference>
<reference evidence="1 2" key="1">
    <citation type="submission" date="2018-05" db="EMBL/GenBank/DDBJ databases">
        <title>Complete Genome Sequence of Methylobacterium sp. 17Sr1-43.</title>
        <authorList>
            <person name="Srinivasan S."/>
        </authorList>
    </citation>
    <scope>NUCLEOTIDE SEQUENCE [LARGE SCALE GENOMIC DNA]</scope>
    <source>
        <strain evidence="1 2">17Sr1-43</strain>
    </source>
</reference>
<organism evidence="1 2">
    <name type="scientific">Methylobacterium radiodurans</name>
    <dbReference type="NCBI Taxonomy" id="2202828"/>
    <lineage>
        <taxon>Bacteria</taxon>
        <taxon>Pseudomonadati</taxon>
        <taxon>Pseudomonadota</taxon>
        <taxon>Alphaproteobacteria</taxon>
        <taxon>Hyphomicrobiales</taxon>
        <taxon>Methylobacteriaceae</taxon>
        <taxon>Methylobacterium</taxon>
    </lineage>
</organism>
<proteinExistence type="predicted"/>
<evidence type="ECO:0000313" key="2">
    <source>
        <dbReference type="Proteomes" id="UP000246058"/>
    </source>
</evidence>
<dbReference type="AlphaFoldDB" id="A0A2U8VNS9"/>
<evidence type="ECO:0000313" key="1">
    <source>
        <dbReference type="EMBL" id="AWN35091.1"/>
    </source>
</evidence>
<gene>
    <name evidence="1" type="ORF">DK427_04475</name>
</gene>
<name>A0A2U8VNS9_9HYPH</name>
<sequence length="247" mass="27383">MAALDTRVREAFEEADRGGSADRLARFREVAKTTCAVTVMSITDMRMLLSENRLWVSFYKQVNGAGSRQSEWNKWDFSRGSNDQKVNPQYSDHINYAALSLGDFGAGWYGGCHAKLVGDRISTRASVFWENPFVFLKNTHVPPDALVPPGYRASWERRSDLAVAKLHPKIGSSTAEAEFPGIVLEHDPSRGDTDFIEVHIYGAVGQSAIAQVSVDTSRMDEDDALEWSSLKRRLDAAGILVRDVANA</sequence>
<dbReference type="OrthoDB" id="8456111at2"/>
<dbReference type="EMBL" id="CP029551">
    <property type="protein sequence ID" value="AWN35091.1"/>
    <property type="molecule type" value="Genomic_DNA"/>
</dbReference>
<protein>
    <submittedName>
        <fullName evidence="1">Uncharacterized protein</fullName>
    </submittedName>
</protein>
<dbReference type="RefSeq" id="WP_109950222.1">
    <property type="nucleotide sequence ID" value="NZ_CP029551.1"/>
</dbReference>
<accession>A0A2U8VNS9</accession>
<keyword evidence="2" id="KW-1185">Reference proteome</keyword>
<dbReference type="KEGG" id="meti:DK427_04475"/>